<gene>
    <name evidence="7" type="ORF">IDH44_17910</name>
</gene>
<feature type="transmembrane region" description="Helical" evidence="6">
    <location>
        <begin position="159"/>
        <end position="178"/>
    </location>
</feature>
<evidence type="ECO:0000256" key="3">
    <source>
        <dbReference type="ARBA" id="ARBA00022692"/>
    </source>
</evidence>
<dbReference type="RefSeq" id="WP_190920059.1">
    <property type="nucleotide sequence ID" value="NZ_JACXIZ010000032.1"/>
</dbReference>
<evidence type="ECO:0000313" key="7">
    <source>
        <dbReference type="EMBL" id="MBD2847077.1"/>
    </source>
</evidence>
<evidence type="ECO:0000256" key="1">
    <source>
        <dbReference type="ARBA" id="ARBA00004651"/>
    </source>
</evidence>
<dbReference type="PANTHER" id="PTHR47089">
    <property type="entry name" value="ABC TRANSPORTER, PERMEASE PROTEIN"/>
    <property type="match status" value="1"/>
</dbReference>
<evidence type="ECO:0000256" key="6">
    <source>
        <dbReference type="SAM" id="Phobius"/>
    </source>
</evidence>
<organism evidence="7 8">
    <name type="scientific">Paenibacillus sabuli</name>
    <dbReference type="NCBI Taxonomy" id="2772509"/>
    <lineage>
        <taxon>Bacteria</taxon>
        <taxon>Bacillati</taxon>
        <taxon>Bacillota</taxon>
        <taxon>Bacilli</taxon>
        <taxon>Bacillales</taxon>
        <taxon>Paenibacillaceae</taxon>
        <taxon>Paenibacillus</taxon>
    </lineage>
</organism>
<keyword evidence="8" id="KW-1185">Reference proteome</keyword>
<feature type="transmembrane region" description="Helical" evidence="6">
    <location>
        <begin position="206"/>
        <end position="224"/>
    </location>
</feature>
<feature type="transmembrane region" description="Helical" evidence="6">
    <location>
        <begin position="101"/>
        <end position="120"/>
    </location>
</feature>
<feature type="transmembrane region" description="Helical" evidence="6">
    <location>
        <begin position="307"/>
        <end position="326"/>
    </location>
</feature>
<comment type="caution">
    <text evidence="7">The sequence shown here is derived from an EMBL/GenBank/DDBJ whole genome shotgun (WGS) entry which is preliminary data.</text>
</comment>
<sequence length="356" mass="37612">MKATAALATALPEGQAPRSPRWRPALRQTLIILAPFALFAIFLLANGVNPLLLYRAMFVSTFGDLYGFGEVLIKATPFVLTGLAAALPARAGMINVGGEGQLAIGALVSTGFAVFLLGGLPSWLGIPLMLLAGAVGGALWAGVVALLKVKGNLNETITSLLLNYVAAFTVGLFVHGLLKDPESFNWPFSPEINWTLRLPIIDGTRLHVGFVIAIVLALAVWYVLGRTRLGFRIRVLGGNRLAAERAGMNVSRMQLWVLIAAGALAGIAGMIEIAGIEGRLRPSTGVNYGYLGFLAAWMAWNKPLRLLLTAFVLGMISVAGNSLEIGSGLPSSSVHILMALVLFFLLGSGAGRKVKT</sequence>
<feature type="transmembrane region" description="Helical" evidence="6">
    <location>
        <begin position="25"/>
        <end position="45"/>
    </location>
</feature>
<comment type="subcellular location">
    <subcellularLocation>
        <location evidence="1">Cell membrane</location>
        <topology evidence="1">Multi-pass membrane protein</topology>
    </subcellularLocation>
</comment>
<dbReference type="PANTHER" id="PTHR47089:SF1">
    <property type="entry name" value="GUANOSINE ABC TRANSPORTER PERMEASE PROTEIN NUPP"/>
    <property type="match status" value="1"/>
</dbReference>
<feature type="transmembrane region" description="Helical" evidence="6">
    <location>
        <begin position="282"/>
        <end position="300"/>
    </location>
</feature>
<accession>A0A927BUI3</accession>
<feature type="transmembrane region" description="Helical" evidence="6">
    <location>
        <begin position="65"/>
        <end position="89"/>
    </location>
</feature>
<reference evidence="7" key="1">
    <citation type="submission" date="2020-09" db="EMBL/GenBank/DDBJ databases">
        <title>A novel bacterium of genus Paenibacillus, isolated from South China Sea.</title>
        <authorList>
            <person name="Huang H."/>
            <person name="Mo K."/>
            <person name="Hu Y."/>
        </authorList>
    </citation>
    <scope>NUCLEOTIDE SEQUENCE</scope>
    <source>
        <strain evidence="7">IB182496</strain>
    </source>
</reference>
<feature type="transmembrane region" description="Helical" evidence="6">
    <location>
        <begin position="332"/>
        <end position="351"/>
    </location>
</feature>
<evidence type="ECO:0000256" key="2">
    <source>
        <dbReference type="ARBA" id="ARBA00022475"/>
    </source>
</evidence>
<dbReference type="AlphaFoldDB" id="A0A927BUI3"/>
<dbReference type="CDD" id="cd06580">
    <property type="entry name" value="TM_PBP1_transp_TpRbsC_like"/>
    <property type="match status" value="1"/>
</dbReference>
<keyword evidence="5 6" id="KW-0472">Membrane</keyword>
<keyword evidence="2" id="KW-1003">Cell membrane</keyword>
<keyword evidence="3 6" id="KW-0812">Transmembrane</keyword>
<dbReference type="InterPro" id="IPR001851">
    <property type="entry name" value="ABC_transp_permease"/>
</dbReference>
<dbReference type="Proteomes" id="UP000621560">
    <property type="component" value="Unassembled WGS sequence"/>
</dbReference>
<evidence type="ECO:0000256" key="4">
    <source>
        <dbReference type="ARBA" id="ARBA00022989"/>
    </source>
</evidence>
<feature type="transmembrane region" description="Helical" evidence="6">
    <location>
        <begin position="255"/>
        <end position="276"/>
    </location>
</feature>
<dbReference type="Pfam" id="PF02653">
    <property type="entry name" value="BPD_transp_2"/>
    <property type="match status" value="1"/>
</dbReference>
<evidence type="ECO:0000256" key="5">
    <source>
        <dbReference type="ARBA" id="ARBA00023136"/>
    </source>
</evidence>
<evidence type="ECO:0000313" key="8">
    <source>
        <dbReference type="Proteomes" id="UP000621560"/>
    </source>
</evidence>
<keyword evidence="4 6" id="KW-1133">Transmembrane helix</keyword>
<feature type="transmembrane region" description="Helical" evidence="6">
    <location>
        <begin position="126"/>
        <end position="147"/>
    </location>
</feature>
<dbReference type="GO" id="GO:0005886">
    <property type="term" value="C:plasma membrane"/>
    <property type="evidence" value="ECO:0007669"/>
    <property type="project" value="UniProtKB-SubCell"/>
</dbReference>
<name>A0A927BUI3_9BACL</name>
<protein>
    <submittedName>
        <fullName evidence="7">ABC transporter permease</fullName>
    </submittedName>
</protein>
<proteinExistence type="predicted"/>
<dbReference type="GO" id="GO:0022857">
    <property type="term" value="F:transmembrane transporter activity"/>
    <property type="evidence" value="ECO:0007669"/>
    <property type="project" value="InterPro"/>
</dbReference>
<dbReference type="EMBL" id="JACXIZ010000032">
    <property type="protein sequence ID" value="MBD2847077.1"/>
    <property type="molecule type" value="Genomic_DNA"/>
</dbReference>